<feature type="domain" description="Cytochrome b5 heme-binding" evidence="3">
    <location>
        <begin position="2"/>
        <end position="72"/>
    </location>
</feature>
<keyword evidence="2" id="KW-1133">Transmembrane helix</keyword>
<dbReference type="SMART" id="SM01117">
    <property type="entry name" value="Cyt-b5"/>
    <property type="match status" value="1"/>
</dbReference>
<evidence type="ECO:0000256" key="2">
    <source>
        <dbReference type="SAM" id="Phobius"/>
    </source>
</evidence>
<dbReference type="Pfam" id="PF00487">
    <property type="entry name" value="FA_desaturase"/>
    <property type="match status" value="1"/>
</dbReference>
<dbReference type="EMBL" id="MN738956">
    <property type="protein sequence ID" value="QHT32941.1"/>
    <property type="molecule type" value="Genomic_DNA"/>
</dbReference>
<feature type="region of interest" description="Disordered" evidence="1">
    <location>
        <begin position="456"/>
        <end position="487"/>
    </location>
</feature>
<feature type="transmembrane region" description="Helical" evidence="2">
    <location>
        <begin position="338"/>
        <end position="357"/>
    </location>
</feature>
<sequence length="516" mass="61069">MWTWKKNNDERVRRKIVKIHNKYYDVTNFNHPGGPIAIMAANRRDATALFESHHPFSDRDMMDNVLKKYEIHEEREKCEKYLLPGENENGDNNLFNWDETLNSEFTLELRDKVKKHFKYQAEERGVSLIEATKATPQRWCEWGAMASATMWSFYTMLYSQSIFWSWLNVLLCPAIYWMSAAMFHDGSHFAVSRDWRINWGIQHMYNMCRVFSSPYNWLHQHIIGHHMYTNIHNKDPDLNHENNLTNDIKDVAIRYIKNTKWTTKHINQENRFFQTVSFGLLSLIIVNPLVLTVTNLYNKCMYKIPTQIKYSILYFIEILFNIYVIFILPFQIWSPFYVVKHVIIPFFLVSTIFNITASANHLHKDSITGQNTNWYIHQVTTSNNFGSHWPHYYTSIGLNYQIEHHLFPTVNHCHLRDIQPIVKKLCAKHGIPYHHTSGYKEAIMGVYEHIREMGREPAPTVETPDTRETPLEIPEIPETPDTRETPLEIPEIPEIQEIQEIQEIPEIPEIQENISN</sequence>
<dbReference type="PANTHER" id="PTHR19353:SF15">
    <property type="entry name" value="CYTOCHROME B5 HEME-BINDING DOMAIN-CONTAINING PROTEIN"/>
    <property type="match status" value="1"/>
</dbReference>
<dbReference type="Gene3D" id="3.10.120.10">
    <property type="entry name" value="Cytochrome b5-like heme/steroid binding domain"/>
    <property type="match status" value="1"/>
</dbReference>
<dbReference type="PANTHER" id="PTHR19353">
    <property type="entry name" value="FATTY ACID DESATURASE 2"/>
    <property type="match status" value="1"/>
</dbReference>
<keyword evidence="2" id="KW-0472">Membrane</keyword>
<evidence type="ECO:0000256" key="1">
    <source>
        <dbReference type="SAM" id="MobiDB-lite"/>
    </source>
</evidence>
<dbReference type="CDD" id="cd03506">
    <property type="entry name" value="Delta6-FADS-like"/>
    <property type="match status" value="1"/>
</dbReference>
<dbReference type="GO" id="GO:0016717">
    <property type="term" value="F:oxidoreductase activity, acting on paired donors, with oxidation of a pair of donors resulting in the reduction of molecular oxygen to two molecules of water"/>
    <property type="evidence" value="ECO:0007669"/>
    <property type="project" value="TreeGrafter"/>
</dbReference>
<reference evidence="4" key="1">
    <citation type="journal article" date="2020" name="Nature">
        <title>Giant virus diversity and host interactions through global metagenomics.</title>
        <authorList>
            <person name="Schulz F."/>
            <person name="Roux S."/>
            <person name="Paez-Espino D."/>
            <person name="Jungbluth S."/>
            <person name="Walsh D.A."/>
            <person name="Denef V.J."/>
            <person name="McMahon K.D."/>
            <person name="Konstantinidis K.T."/>
            <person name="Eloe-Fadrosh E.A."/>
            <person name="Kyrpides N.C."/>
            <person name="Woyke T."/>
        </authorList>
    </citation>
    <scope>NUCLEOTIDE SEQUENCE</scope>
    <source>
        <strain evidence="4">GVMAG-M-3300009161-34</strain>
    </source>
</reference>
<dbReference type="GO" id="GO:0016020">
    <property type="term" value="C:membrane"/>
    <property type="evidence" value="ECO:0007669"/>
    <property type="project" value="TreeGrafter"/>
</dbReference>
<dbReference type="InterPro" id="IPR012171">
    <property type="entry name" value="Fatty_acid_desaturase"/>
</dbReference>
<dbReference type="SUPFAM" id="SSF55856">
    <property type="entry name" value="Cytochrome b5-like heme/steroid binding domain"/>
    <property type="match status" value="1"/>
</dbReference>
<evidence type="ECO:0000259" key="3">
    <source>
        <dbReference type="SMART" id="SM01117"/>
    </source>
</evidence>
<dbReference type="AlphaFoldDB" id="A0A6C0EW57"/>
<dbReference type="Pfam" id="PF00173">
    <property type="entry name" value="Cyt-b5"/>
    <property type="match status" value="1"/>
</dbReference>
<dbReference type="InterPro" id="IPR005804">
    <property type="entry name" value="FA_desaturase_dom"/>
</dbReference>
<dbReference type="InterPro" id="IPR001199">
    <property type="entry name" value="Cyt_B5-like_heme/steroid-bd"/>
</dbReference>
<dbReference type="InterPro" id="IPR036400">
    <property type="entry name" value="Cyt_B5-like_heme/steroid_sf"/>
</dbReference>
<evidence type="ECO:0000313" key="4">
    <source>
        <dbReference type="EMBL" id="QHT32941.1"/>
    </source>
</evidence>
<feature type="transmembrane region" description="Helical" evidence="2">
    <location>
        <begin position="312"/>
        <end position="332"/>
    </location>
</feature>
<organism evidence="4">
    <name type="scientific">viral metagenome</name>
    <dbReference type="NCBI Taxonomy" id="1070528"/>
    <lineage>
        <taxon>unclassified sequences</taxon>
        <taxon>metagenomes</taxon>
        <taxon>organismal metagenomes</taxon>
    </lineage>
</organism>
<dbReference type="PIRSF" id="PIRSF015921">
    <property type="entry name" value="FA_sphinglp_des"/>
    <property type="match status" value="1"/>
</dbReference>
<protein>
    <recommendedName>
        <fullName evidence="3">Cytochrome b5 heme-binding domain-containing protein</fullName>
    </recommendedName>
</protein>
<accession>A0A6C0EW57</accession>
<keyword evidence="2" id="KW-0812">Transmembrane</keyword>
<feature type="transmembrane region" description="Helical" evidence="2">
    <location>
        <begin position="272"/>
        <end position="291"/>
    </location>
</feature>
<name>A0A6C0EW57_9ZZZZ</name>
<dbReference type="GO" id="GO:0006629">
    <property type="term" value="P:lipid metabolic process"/>
    <property type="evidence" value="ECO:0007669"/>
    <property type="project" value="InterPro"/>
</dbReference>
<proteinExistence type="predicted"/>